<comment type="caution">
    <text evidence="1">The sequence shown here is derived from an EMBL/GenBank/DDBJ whole genome shotgun (WGS) entry which is preliminary data.</text>
</comment>
<dbReference type="Gene3D" id="3.20.20.30">
    <property type="entry name" value="Luciferase-like domain"/>
    <property type="match status" value="1"/>
</dbReference>
<proteinExistence type="predicted"/>
<evidence type="ECO:0000313" key="2">
    <source>
        <dbReference type="Proteomes" id="UP000036959"/>
    </source>
</evidence>
<evidence type="ECO:0000313" key="1">
    <source>
        <dbReference type="EMBL" id="KND60614.1"/>
    </source>
</evidence>
<dbReference type="SUPFAM" id="SSF51679">
    <property type="entry name" value="Bacterial luciferase-like"/>
    <property type="match status" value="1"/>
</dbReference>
<dbReference type="Proteomes" id="UP000036959">
    <property type="component" value="Unassembled WGS sequence"/>
</dbReference>
<dbReference type="PATRIC" id="fig|242163.4.peg.5667"/>
<protein>
    <submittedName>
        <fullName evidence="1">Uncharacterized protein</fullName>
    </submittedName>
</protein>
<sequence length="136" mass="15448">MQYVHVTDSREEALEAGERARYVGRMANHLRFNDLPMEGSFIADEPFKGEQSIEQYAANTLCGTVEEVAERVVKDIRQLDPTHYACNFQFGCMPLKRAHRSMELFVTKVLPLVEKEVGPIENIGQGRLGKRVAVEH</sequence>
<gene>
    <name evidence="1" type="ORF">BVER_05381</name>
</gene>
<name>A0A0L0MF89_9BURK</name>
<accession>A0A0L0MF89</accession>
<dbReference type="AlphaFoldDB" id="A0A0L0MF89"/>
<keyword evidence="2" id="KW-1185">Reference proteome</keyword>
<dbReference type="RefSeq" id="WP_198155230.1">
    <property type="nucleotide sequence ID" value="NZ_LFJJ01000053.1"/>
</dbReference>
<dbReference type="InterPro" id="IPR036661">
    <property type="entry name" value="Luciferase-like_sf"/>
</dbReference>
<reference evidence="2" key="1">
    <citation type="submission" date="2015-06" db="EMBL/GenBank/DDBJ databases">
        <title>Comparative genomics of Burkholderia leaf nodule symbionts.</title>
        <authorList>
            <person name="Carlier A."/>
            <person name="Eberl L."/>
            <person name="Pinto-Carbo M."/>
        </authorList>
    </citation>
    <scope>NUCLEOTIDE SEQUENCE [LARGE SCALE GENOMIC DNA]</scope>
    <source>
        <strain evidence="2">UZHbot4</strain>
    </source>
</reference>
<dbReference type="EMBL" id="LFJJ01000053">
    <property type="protein sequence ID" value="KND60614.1"/>
    <property type="molecule type" value="Genomic_DNA"/>
</dbReference>
<dbReference type="GO" id="GO:0016705">
    <property type="term" value="F:oxidoreductase activity, acting on paired donors, with incorporation or reduction of molecular oxygen"/>
    <property type="evidence" value="ECO:0007669"/>
    <property type="project" value="InterPro"/>
</dbReference>
<organism evidence="1 2">
    <name type="scientific">Candidatus Burkholderia verschuerenii</name>
    <dbReference type="NCBI Taxonomy" id="242163"/>
    <lineage>
        <taxon>Bacteria</taxon>
        <taxon>Pseudomonadati</taxon>
        <taxon>Pseudomonadota</taxon>
        <taxon>Betaproteobacteria</taxon>
        <taxon>Burkholderiales</taxon>
        <taxon>Burkholderiaceae</taxon>
        <taxon>Burkholderia</taxon>
    </lineage>
</organism>